<accession>A0A9X2WHN7</accession>
<organism evidence="1 2">
    <name type="scientific">Thalassolituus pacificus</name>
    <dbReference type="NCBI Taxonomy" id="2975440"/>
    <lineage>
        <taxon>Bacteria</taxon>
        <taxon>Pseudomonadati</taxon>
        <taxon>Pseudomonadota</taxon>
        <taxon>Gammaproteobacteria</taxon>
        <taxon>Oceanospirillales</taxon>
        <taxon>Oceanospirillaceae</taxon>
        <taxon>Thalassolituus</taxon>
    </lineage>
</organism>
<reference evidence="1" key="2">
    <citation type="submission" date="2022-08" db="EMBL/GenBank/DDBJ databases">
        <authorList>
            <person name="Dong C."/>
        </authorList>
    </citation>
    <scope>NUCLEOTIDE SEQUENCE</scope>
    <source>
        <strain evidence="1">59MF3M-4</strain>
    </source>
</reference>
<sequence>MQNPPFCKYQQANPSAKRRPASMNDAFHAILSPLKTLRSAVVLSLIGLSAACSPVAYKPVLNEGVEQQNGYLDKEIAPGVYVIEVRQIGGYQFILNYDDTITTFKQHWHRRATELCRAGYVGEPEVLLPAEARLEEFHCNLRYCQDYPIVSGIAYCHQRYSL</sequence>
<protein>
    <submittedName>
        <fullName evidence="1">Uncharacterized protein</fullName>
    </submittedName>
</protein>
<reference evidence="1" key="1">
    <citation type="journal article" date="2022" name="Front. Microbiol.">
        <title>Genome-based taxonomic rearrangement of Oceanobacter-related bacteria including the description of Thalassolituus hydrocarbonoclasticus sp. nov. and Thalassolituus pacificus sp. nov. and emended description of the genus Thalassolituus.</title>
        <authorList>
            <person name="Dong C."/>
            <person name="Wei L."/>
            <person name="Wang J."/>
            <person name="Lai Q."/>
            <person name="Huang Z."/>
            <person name="Shao Z."/>
        </authorList>
    </citation>
    <scope>NUCLEOTIDE SEQUENCE</scope>
    <source>
        <strain evidence="1">59MF3M-4</strain>
    </source>
</reference>
<dbReference type="AlphaFoldDB" id="A0A9X2WHN7"/>
<name>A0A9X2WHN7_9GAMM</name>
<dbReference type="RefSeq" id="WP_260977182.1">
    <property type="nucleotide sequence ID" value="NZ_JAOANI010000028.1"/>
</dbReference>
<gene>
    <name evidence="1" type="ORF">NYR02_15080</name>
</gene>
<dbReference type="Proteomes" id="UP001147830">
    <property type="component" value="Unassembled WGS sequence"/>
</dbReference>
<keyword evidence="2" id="KW-1185">Reference proteome</keyword>
<comment type="caution">
    <text evidence="1">The sequence shown here is derived from an EMBL/GenBank/DDBJ whole genome shotgun (WGS) entry which is preliminary data.</text>
</comment>
<evidence type="ECO:0000313" key="1">
    <source>
        <dbReference type="EMBL" id="MCT7360344.1"/>
    </source>
</evidence>
<evidence type="ECO:0000313" key="2">
    <source>
        <dbReference type="Proteomes" id="UP001147830"/>
    </source>
</evidence>
<dbReference type="EMBL" id="JAOANI010000028">
    <property type="protein sequence ID" value="MCT7360344.1"/>
    <property type="molecule type" value="Genomic_DNA"/>
</dbReference>
<proteinExistence type="predicted"/>